<accession>A0ABU6V6N4</accession>
<organism evidence="1 2">
    <name type="scientific">Stylosanthes scabra</name>
    <dbReference type="NCBI Taxonomy" id="79078"/>
    <lineage>
        <taxon>Eukaryota</taxon>
        <taxon>Viridiplantae</taxon>
        <taxon>Streptophyta</taxon>
        <taxon>Embryophyta</taxon>
        <taxon>Tracheophyta</taxon>
        <taxon>Spermatophyta</taxon>
        <taxon>Magnoliopsida</taxon>
        <taxon>eudicotyledons</taxon>
        <taxon>Gunneridae</taxon>
        <taxon>Pentapetalae</taxon>
        <taxon>rosids</taxon>
        <taxon>fabids</taxon>
        <taxon>Fabales</taxon>
        <taxon>Fabaceae</taxon>
        <taxon>Papilionoideae</taxon>
        <taxon>50 kb inversion clade</taxon>
        <taxon>dalbergioids sensu lato</taxon>
        <taxon>Dalbergieae</taxon>
        <taxon>Pterocarpus clade</taxon>
        <taxon>Stylosanthes</taxon>
    </lineage>
</organism>
<name>A0ABU6V6N4_9FABA</name>
<dbReference type="EMBL" id="JASCZI010151085">
    <property type="protein sequence ID" value="MED6169026.1"/>
    <property type="molecule type" value="Genomic_DNA"/>
</dbReference>
<evidence type="ECO:0000313" key="1">
    <source>
        <dbReference type="EMBL" id="MED6169026.1"/>
    </source>
</evidence>
<dbReference type="Proteomes" id="UP001341840">
    <property type="component" value="Unassembled WGS sequence"/>
</dbReference>
<reference evidence="1 2" key="1">
    <citation type="journal article" date="2023" name="Plants (Basel)">
        <title>Bridging the Gap: Combining Genomics and Transcriptomics Approaches to Understand Stylosanthes scabra, an Orphan Legume from the Brazilian Caatinga.</title>
        <authorList>
            <person name="Ferreira-Neto J.R.C."/>
            <person name="da Silva M.D."/>
            <person name="Binneck E."/>
            <person name="de Melo N.F."/>
            <person name="da Silva R.H."/>
            <person name="de Melo A.L.T.M."/>
            <person name="Pandolfi V."/>
            <person name="Bustamante F.O."/>
            <person name="Brasileiro-Vidal A.C."/>
            <person name="Benko-Iseppon A.M."/>
        </authorList>
    </citation>
    <scope>NUCLEOTIDE SEQUENCE [LARGE SCALE GENOMIC DNA]</scope>
    <source>
        <tissue evidence="1">Leaves</tissue>
    </source>
</reference>
<comment type="caution">
    <text evidence="1">The sequence shown here is derived from an EMBL/GenBank/DDBJ whole genome shotgun (WGS) entry which is preliminary data.</text>
</comment>
<evidence type="ECO:0000313" key="2">
    <source>
        <dbReference type="Proteomes" id="UP001341840"/>
    </source>
</evidence>
<keyword evidence="2" id="KW-1185">Reference proteome</keyword>
<sequence length="109" mass="12186">MEMNSLHMFVWPNHVKQVCFSSIEDLALATLCETVEKANPMSHSFTQGLAHTVGKNSGFTLVNLQSYDKNSKELEITSESKASIFAMTSPRTNMIMEELINGIVKFDVN</sequence>
<proteinExistence type="predicted"/>
<gene>
    <name evidence="1" type="ORF">PIB30_017391</name>
</gene>
<protein>
    <submittedName>
        <fullName evidence="1">Uncharacterized protein</fullName>
    </submittedName>
</protein>